<protein>
    <submittedName>
        <fullName evidence="1">Uncharacterized protein</fullName>
    </submittedName>
</protein>
<dbReference type="AlphaFoldDB" id="A0A376ABJ7"/>
<organism evidence="1 2">
    <name type="scientific">Ciceribacter selenitireducens ATCC BAA-1503</name>
    <dbReference type="NCBI Taxonomy" id="1336235"/>
    <lineage>
        <taxon>Bacteria</taxon>
        <taxon>Pseudomonadati</taxon>
        <taxon>Pseudomonadota</taxon>
        <taxon>Alphaproteobacteria</taxon>
        <taxon>Hyphomicrobiales</taxon>
        <taxon>Rhizobiaceae</taxon>
        <taxon>Ciceribacter</taxon>
    </lineage>
</organism>
<dbReference type="Proteomes" id="UP000254764">
    <property type="component" value="Unassembled WGS sequence"/>
</dbReference>
<accession>A0A376ABJ7</accession>
<proteinExistence type="predicted"/>
<evidence type="ECO:0000313" key="2">
    <source>
        <dbReference type="Proteomes" id="UP000254764"/>
    </source>
</evidence>
<name>A0A376ABJ7_9HYPH</name>
<sequence length="41" mass="4662">MGSKTLLQKLDYLWKLCNAGLGRSNHRGLEVWMVFLADPEA</sequence>
<reference evidence="2" key="1">
    <citation type="submission" date="2018-07" db="EMBL/GenBank/DDBJ databases">
        <authorList>
            <person name="Peiro R."/>
            <person name="Begona"/>
            <person name="Cbmso G."/>
            <person name="Lopez M."/>
            <person name="Gonzalez S."/>
        </authorList>
    </citation>
    <scope>NUCLEOTIDE SEQUENCE [LARGE SCALE GENOMIC DNA]</scope>
</reference>
<gene>
    <name evidence="1" type="ORF">RHIZ70_890</name>
</gene>
<evidence type="ECO:0000313" key="1">
    <source>
        <dbReference type="EMBL" id="SSC65182.1"/>
    </source>
</evidence>
<keyword evidence="2" id="KW-1185">Reference proteome</keyword>
<dbReference type="EMBL" id="UEYP01000019">
    <property type="protein sequence ID" value="SSC65182.1"/>
    <property type="molecule type" value="Genomic_DNA"/>
</dbReference>